<dbReference type="InterPro" id="IPR001845">
    <property type="entry name" value="HTH_ArsR_DNA-bd_dom"/>
</dbReference>
<organism evidence="6 7">
    <name type="scientific">Terasakiispira papahanaumokuakeensis</name>
    <dbReference type="NCBI Taxonomy" id="197479"/>
    <lineage>
        <taxon>Bacteria</taxon>
        <taxon>Pseudomonadati</taxon>
        <taxon>Pseudomonadota</taxon>
        <taxon>Gammaproteobacteria</taxon>
        <taxon>Oceanospirillales</taxon>
        <taxon>Terasakiispira</taxon>
    </lineage>
</organism>
<evidence type="ECO:0000313" key="6">
    <source>
        <dbReference type="EMBL" id="ODC02272.1"/>
    </source>
</evidence>
<keyword evidence="3" id="KW-0238">DNA-binding</keyword>
<evidence type="ECO:0000259" key="5">
    <source>
        <dbReference type="PROSITE" id="PS50987"/>
    </source>
</evidence>
<keyword evidence="1" id="KW-0059">Arsenical resistance</keyword>
<dbReference type="AlphaFoldDB" id="A0A1E2V5Y5"/>
<evidence type="ECO:0000313" key="7">
    <source>
        <dbReference type="Proteomes" id="UP000094291"/>
    </source>
</evidence>
<proteinExistence type="predicted"/>
<dbReference type="PRINTS" id="PR00778">
    <property type="entry name" value="HTHARSR"/>
</dbReference>
<evidence type="ECO:0000256" key="4">
    <source>
        <dbReference type="ARBA" id="ARBA00023163"/>
    </source>
</evidence>
<dbReference type="PANTHER" id="PTHR33154">
    <property type="entry name" value="TRANSCRIPTIONAL REGULATOR, ARSR FAMILY"/>
    <property type="match status" value="1"/>
</dbReference>
<evidence type="ECO:0000256" key="1">
    <source>
        <dbReference type="ARBA" id="ARBA00022849"/>
    </source>
</evidence>
<evidence type="ECO:0000256" key="2">
    <source>
        <dbReference type="ARBA" id="ARBA00023015"/>
    </source>
</evidence>
<gene>
    <name evidence="6" type="ORF">BFW38_00680</name>
</gene>
<sequence length="123" mass="13999">MEAVTLFKCLSDLSRLKLLLLIDQVEEACVCDLMSAMMLDQPRTSRHLRDLRQCGVVQDQRRGKWVYYRIHPDLPAWALTIMRTTAQAHPNLLRDERAALQSASADRDRCGDGGDSSLNLLCR</sequence>
<dbReference type="PANTHER" id="PTHR33154:SF18">
    <property type="entry name" value="ARSENICAL RESISTANCE OPERON REPRESSOR"/>
    <property type="match status" value="1"/>
</dbReference>
<dbReference type="NCBIfam" id="NF033788">
    <property type="entry name" value="HTH_metalloreg"/>
    <property type="match status" value="1"/>
</dbReference>
<dbReference type="InterPro" id="IPR036390">
    <property type="entry name" value="WH_DNA-bd_sf"/>
</dbReference>
<dbReference type="GO" id="GO:0003677">
    <property type="term" value="F:DNA binding"/>
    <property type="evidence" value="ECO:0007669"/>
    <property type="project" value="UniProtKB-KW"/>
</dbReference>
<dbReference type="SUPFAM" id="SSF46785">
    <property type="entry name" value="Winged helix' DNA-binding domain"/>
    <property type="match status" value="1"/>
</dbReference>
<dbReference type="CDD" id="cd00090">
    <property type="entry name" value="HTH_ARSR"/>
    <property type="match status" value="1"/>
</dbReference>
<dbReference type="SMART" id="SM00418">
    <property type="entry name" value="HTH_ARSR"/>
    <property type="match status" value="1"/>
</dbReference>
<comment type="caution">
    <text evidence="6">The sequence shown here is derived from an EMBL/GenBank/DDBJ whole genome shotgun (WGS) entry which is preliminary data.</text>
</comment>
<name>A0A1E2V5Y5_9GAMM</name>
<dbReference type="InterPro" id="IPR051081">
    <property type="entry name" value="HTH_MetalResp_TranReg"/>
</dbReference>
<dbReference type="EMBL" id="MDTQ01000001">
    <property type="protein sequence ID" value="ODC02272.1"/>
    <property type="molecule type" value="Genomic_DNA"/>
</dbReference>
<dbReference type="Gene3D" id="1.10.10.10">
    <property type="entry name" value="Winged helix-like DNA-binding domain superfamily/Winged helix DNA-binding domain"/>
    <property type="match status" value="1"/>
</dbReference>
<dbReference type="Proteomes" id="UP000094291">
    <property type="component" value="Unassembled WGS sequence"/>
</dbReference>
<evidence type="ECO:0000256" key="3">
    <source>
        <dbReference type="ARBA" id="ARBA00023125"/>
    </source>
</evidence>
<reference evidence="6 7" key="1">
    <citation type="submission" date="2016-08" db="EMBL/GenBank/DDBJ databases">
        <authorList>
            <person name="Seilhamer J.J."/>
        </authorList>
    </citation>
    <scope>NUCLEOTIDE SEQUENCE [LARGE SCALE GENOMIC DNA]</scope>
    <source>
        <strain evidence="6 7">PH27A</strain>
    </source>
</reference>
<dbReference type="GO" id="GO:0046685">
    <property type="term" value="P:response to arsenic-containing substance"/>
    <property type="evidence" value="ECO:0007669"/>
    <property type="project" value="UniProtKB-KW"/>
</dbReference>
<keyword evidence="2" id="KW-0805">Transcription regulation</keyword>
<dbReference type="GO" id="GO:0003700">
    <property type="term" value="F:DNA-binding transcription factor activity"/>
    <property type="evidence" value="ECO:0007669"/>
    <property type="project" value="InterPro"/>
</dbReference>
<dbReference type="RefSeq" id="WP_068996656.1">
    <property type="nucleotide sequence ID" value="NZ_MDTQ01000001.1"/>
</dbReference>
<dbReference type="STRING" id="197479.BFW38_00680"/>
<protein>
    <recommendedName>
        <fullName evidence="5">HTH arsR-type domain-containing protein</fullName>
    </recommendedName>
</protein>
<dbReference type="InterPro" id="IPR036388">
    <property type="entry name" value="WH-like_DNA-bd_sf"/>
</dbReference>
<dbReference type="PROSITE" id="PS50987">
    <property type="entry name" value="HTH_ARSR_2"/>
    <property type="match status" value="1"/>
</dbReference>
<accession>A0A1E2V5Y5</accession>
<keyword evidence="4" id="KW-0804">Transcription</keyword>
<feature type="domain" description="HTH arsR-type" evidence="5">
    <location>
        <begin position="1"/>
        <end position="94"/>
    </location>
</feature>
<dbReference type="OrthoDB" id="9793058at2"/>
<keyword evidence="7" id="KW-1185">Reference proteome</keyword>
<dbReference type="Pfam" id="PF01022">
    <property type="entry name" value="HTH_5"/>
    <property type="match status" value="1"/>
</dbReference>
<dbReference type="InterPro" id="IPR011991">
    <property type="entry name" value="ArsR-like_HTH"/>
</dbReference>